<evidence type="ECO:0000256" key="6">
    <source>
        <dbReference type="ARBA" id="ARBA00022781"/>
    </source>
</evidence>
<keyword evidence="3 15" id="KW-1003">Cell membrane</keyword>
<evidence type="ECO:0000256" key="16">
    <source>
        <dbReference type="RuleBase" id="RU003848"/>
    </source>
</evidence>
<comment type="function">
    <text evidence="12">Component of the F(0) channel, it forms part of the peripheral stalk, linking F(1) to F(0). The b'-subunit is a diverged and duplicated form of b found in plants and photosynthetic bacteria.</text>
</comment>
<evidence type="ECO:0000256" key="11">
    <source>
        <dbReference type="ARBA" id="ARBA00025198"/>
    </source>
</evidence>
<keyword evidence="10 15" id="KW-0066">ATP synthesis</keyword>
<dbReference type="AlphaFoldDB" id="A0A1I2EWU4"/>
<evidence type="ECO:0000256" key="15">
    <source>
        <dbReference type="HAMAP-Rule" id="MF_01398"/>
    </source>
</evidence>
<keyword evidence="19" id="KW-1185">Reference proteome</keyword>
<comment type="subunit">
    <text evidence="15">F-type ATPases have 2 components, F(1) - the catalytic core - and F(0) - the membrane proton channel. F(1) has five subunits: alpha(3), beta(3), gamma(1), delta(1), epsilon(1). F(0) has three main subunits: a(1), b(2) and c(10-14). The alpha and beta chains form an alternating ring which encloses part of the gamma chain. F(1) is attached to F(0) by a central stalk formed by the gamma and epsilon chains, while a peripheral stalk is formed by the delta and b chains.</text>
</comment>
<keyword evidence="2 15" id="KW-0813">Transport</keyword>
<dbReference type="InterPro" id="IPR005864">
    <property type="entry name" value="ATP_synth_F0_bsu_bac"/>
</dbReference>
<evidence type="ECO:0000256" key="17">
    <source>
        <dbReference type="SAM" id="Coils"/>
    </source>
</evidence>
<dbReference type="PANTHER" id="PTHR33445:SF1">
    <property type="entry name" value="ATP SYNTHASE SUBUNIT B"/>
    <property type="match status" value="1"/>
</dbReference>
<feature type="transmembrane region" description="Helical" evidence="15">
    <location>
        <begin position="6"/>
        <end position="25"/>
    </location>
</feature>
<dbReference type="GO" id="GO:0045259">
    <property type="term" value="C:proton-transporting ATP synthase complex"/>
    <property type="evidence" value="ECO:0007669"/>
    <property type="project" value="UniProtKB-KW"/>
</dbReference>
<dbReference type="SUPFAM" id="SSF81573">
    <property type="entry name" value="F1F0 ATP synthase subunit B, membrane domain"/>
    <property type="match status" value="1"/>
</dbReference>
<dbReference type="EMBL" id="FONY01000011">
    <property type="protein sequence ID" value="SFE96936.1"/>
    <property type="molecule type" value="Genomic_DNA"/>
</dbReference>
<proteinExistence type="inferred from homology"/>
<dbReference type="InterPro" id="IPR028987">
    <property type="entry name" value="ATP_synth_B-like_membr_sf"/>
</dbReference>
<evidence type="ECO:0000256" key="8">
    <source>
        <dbReference type="ARBA" id="ARBA00023065"/>
    </source>
</evidence>
<dbReference type="PANTHER" id="PTHR33445">
    <property type="entry name" value="ATP SYNTHASE SUBUNIT B', CHLOROPLASTIC"/>
    <property type="match status" value="1"/>
</dbReference>
<dbReference type="Gene3D" id="6.10.250.1580">
    <property type="match status" value="1"/>
</dbReference>
<evidence type="ECO:0000256" key="2">
    <source>
        <dbReference type="ARBA" id="ARBA00022448"/>
    </source>
</evidence>
<dbReference type="GO" id="GO:0046961">
    <property type="term" value="F:proton-transporting ATPase activity, rotational mechanism"/>
    <property type="evidence" value="ECO:0007669"/>
    <property type="project" value="TreeGrafter"/>
</dbReference>
<evidence type="ECO:0000313" key="19">
    <source>
        <dbReference type="Proteomes" id="UP000199513"/>
    </source>
</evidence>
<organism evidence="18 19">
    <name type="scientific">Thermoflexibacter ruber</name>
    <dbReference type="NCBI Taxonomy" id="1003"/>
    <lineage>
        <taxon>Bacteria</taxon>
        <taxon>Pseudomonadati</taxon>
        <taxon>Bacteroidota</taxon>
        <taxon>Cytophagia</taxon>
        <taxon>Cytophagales</taxon>
        <taxon>Thermoflexibacteraceae</taxon>
        <taxon>Thermoflexibacter</taxon>
    </lineage>
</organism>
<evidence type="ECO:0000256" key="12">
    <source>
        <dbReference type="ARBA" id="ARBA00025614"/>
    </source>
</evidence>
<dbReference type="HAMAP" id="MF_01398">
    <property type="entry name" value="ATP_synth_b_bprime"/>
    <property type="match status" value="1"/>
</dbReference>
<evidence type="ECO:0000256" key="1">
    <source>
        <dbReference type="ARBA" id="ARBA00005513"/>
    </source>
</evidence>
<gene>
    <name evidence="15" type="primary">atpF</name>
    <name evidence="18" type="ORF">SAMN04488541_101170</name>
</gene>
<comment type="similarity">
    <text evidence="1 15 16">Belongs to the ATPase B chain family.</text>
</comment>
<dbReference type="NCBIfam" id="TIGR01144">
    <property type="entry name" value="ATP_synt_b"/>
    <property type="match status" value="1"/>
</dbReference>
<dbReference type="RefSeq" id="WP_091543525.1">
    <property type="nucleotide sequence ID" value="NZ_FONY01000011.1"/>
</dbReference>
<dbReference type="OrthoDB" id="9795289at2"/>
<keyword evidence="4 15" id="KW-0138">CF(0)</keyword>
<keyword evidence="8 15" id="KW-0406">Ion transport</keyword>
<dbReference type="InterPro" id="IPR002146">
    <property type="entry name" value="ATP_synth_b/b'su_bac/chlpt"/>
</dbReference>
<evidence type="ECO:0000256" key="13">
    <source>
        <dbReference type="ARBA" id="ARBA00026054"/>
    </source>
</evidence>
<comment type="function">
    <text evidence="11 15">F(1)F(0) ATP synthase produces ATP from ADP in the presence of a proton or sodium gradient. F-type ATPases consist of two structural domains, F(1) containing the extramembraneous catalytic core and F(0) containing the membrane proton channel, linked together by a central stalk and a peripheral stalk. During catalysis, ATP synthesis in the catalytic domain of F(1) is coupled via a rotary mechanism of the central stalk subunits to proton translocation.</text>
</comment>
<evidence type="ECO:0000256" key="9">
    <source>
        <dbReference type="ARBA" id="ARBA00023136"/>
    </source>
</evidence>
<dbReference type="InterPro" id="IPR050059">
    <property type="entry name" value="ATP_synthase_B_chain"/>
</dbReference>
<evidence type="ECO:0000256" key="5">
    <source>
        <dbReference type="ARBA" id="ARBA00022692"/>
    </source>
</evidence>
<protein>
    <recommendedName>
        <fullName evidence="15">ATP synthase subunit b</fullName>
    </recommendedName>
    <alternativeName>
        <fullName evidence="15">ATP synthase F(0) sector subunit b</fullName>
    </alternativeName>
    <alternativeName>
        <fullName evidence="15">ATPase subunit I</fullName>
    </alternativeName>
    <alternativeName>
        <fullName evidence="15">F-type ATPase subunit b</fullName>
        <shortName evidence="15">F-ATPase subunit b</shortName>
    </alternativeName>
</protein>
<dbReference type="Pfam" id="PF00430">
    <property type="entry name" value="ATP-synt_B"/>
    <property type="match status" value="1"/>
</dbReference>
<keyword evidence="5 15" id="KW-0812">Transmembrane</keyword>
<name>A0A1I2EWU4_9BACT</name>
<accession>A0A1I2EWU4</accession>
<evidence type="ECO:0000256" key="10">
    <source>
        <dbReference type="ARBA" id="ARBA00023310"/>
    </source>
</evidence>
<dbReference type="Proteomes" id="UP000199513">
    <property type="component" value="Unassembled WGS sequence"/>
</dbReference>
<evidence type="ECO:0000256" key="3">
    <source>
        <dbReference type="ARBA" id="ARBA00022475"/>
    </source>
</evidence>
<reference evidence="18 19" key="1">
    <citation type="submission" date="2016-10" db="EMBL/GenBank/DDBJ databases">
        <authorList>
            <person name="de Groot N.N."/>
        </authorList>
    </citation>
    <scope>NUCLEOTIDE SEQUENCE [LARGE SCALE GENOMIC DNA]</scope>
    <source>
        <strain>GEY</strain>
        <strain evidence="19">DSM 9560</strain>
    </source>
</reference>
<comment type="subcellular location">
    <subcellularLocation>
        <location evidence="15">Cell membrane</location>
        <topology evidence="15">Single-pass membrane protein</topology>
    </subcellularLocation>
    <subcellularLocation>
        <location evidence="14">Endomembrane system</location>
        <topology evidence="14">Single-pass membrane protein</topology>
    </subcellularLocation>
</comment>
<evidence type="ECO:0000256" key="4">
    <source>
        <dbReference type="ARBA" id="ARBA00022547"/>
    </source>
</evidence>
<dbReference type="GO" id="GO:0012505">
    <property type="term" value="C:endomembrane system"/>
    <property type="evidence" value="ECO:0007669"/>
    <property type="project" value="UniProtKB-SubCell"/>
</dbReference>
<evidence type="ECO:0000313" key="18">
    <source>
        <dbReference type="EMBL" id="SFE96936.1"/>
    </source>
</evidence>
<feature type="coiled-coil region" evidence="17">
    <location>
        <begin position="37"/>
        <end position="119"/>
    </location>
</feature>
<dbReference type="GO" id="GO:0046933">
    <property type="term" value="F:proton-transporting ATP synthase activity, rotational mechanism"/>
    <property type="evidence" value="ECO:0007669"/>
    <property type="project" value="UniProtKB-UniRule"/>
</dbReference>
<dbReference type="CDD" id="cd06503">
    <property type="entry name" value="ATP-synt_Fo_b"/>
    <property type="match status" value="1"/>
</dbReference>
<keyword evidence="7 15" id="KW-1133">Transmembrane helix</keyword>
<keyword evidence="6 15" id="KW-0375">Hydrogen ion transport</keyword>
<comment type="subunit">
    <text evidence="13">F-type ATPases have 2 components, F(1) - the catalytic core - and F(0) - the membrane proton channel. F(1) has five subunits: alpha(3), beta(3), gamma(1), delta(1), epsilon(1). F(0) has four main subunits: a(1), b(2) and c(10-14). The alpha and beta chains form an alternating ring which encloses part of the gamma chain. F(1) is attached to F(0) by a central stalk formed by the gamma and epsilon chains, while a peripheral stalk is formed by the delta and b chains.</text>
</comment>
<keyword evidence="17" id="KW-0175">Coiled coil</keyword>
<keyword evidence="9 15" id="KW-0472">Membrane</keyword>
<sequence length="164" mass="18272">MDLVTPGVGLIFWTALTFVVVLVILRRFAWKPILGALDEREKTIADSLAAAEKAKEEMAALNAQNQKLLQEAIAEREKILREAKAVADRFVNEAKEKAIEESNRIIASAQEAIRNEKQAAMTEVRNQVANLSLTIAEKLLKNELSNKNAQIELAKSFMNEIKAN</sequence>
<dbReference type="GO" id="GO:0005886">
    <property type="term" value="C:plasma membrane"/>
    <property type="evidence" value="ECO:0007669"/>
    <property type="project" value="UniProtKB-SubCell"/>
</dbReference>
<dbReference type="STRING" id="1003.SAMN04488541_101170"/>
<evidence type="ECO:0000256" key="14">
    <source>
        <dbReference type="ARBA" id="ARBA00037847"/>
    </source>
</evidence>
<evidence type="ECO:0000256" key="7">
    <source>
        <dbReference type="ARBA" id="ARBA00022989"/>
    </source>
</evidence>